<reference evidence="6 7" key="1">
    <citation type="submission" date="2017-10" db="EMBL/GenBank/DDBJ databases">
        <title>The draft genome sequence of Lewinella nigricans NBRC 102662.</title>
        <authorList>
            <person name="Wang K."/>
        </authorList>
    </citation>
    <scope>NUCLEOTIDE SEQUENCE [LARGE SCALE GENOMIC DNA]</scope>
    <source>
        <strain evidence="6 7">NBRC 102662</strain>
    </source>
</reference>
<keyword evidence="3" id="KW-0408">Iron</keyword>
<proteinExistence type="predicted"/>
<dbReference type="GO" id="GO:0046872">
    <property type="term" value="F:metal ion binding"/>
    <property type="evidence" value="ECO:0007669"/>
    <property type="project" value="UniProtKB-KW"/>
</dbReference>
<dbReference type="Proteomes" id="UP000223913">
    <property type="component" value="Unassembled WGS sequence"/>
</dbReference>
<evidence type="ECO:0000256" key="4">
    <source>
        <dbReference type="ARBA" id="ARBA00023014"/>
    </source>
</evidence>
<dbReference type="Pfam" id="PF00355">
    <property type="entry name" value="Rieske"/>
    <property type="match status" value="1"/>
</dbReference>
<evidence type="ECO:0000256" key="2">
    <source>
        <dbReference type="ARBA" id="ARBA00022723"/>
    </source>
</evidence>
<keyword evidence="2" id="KW-0479">Metal-binding</keyword>
<gene>
    <name evidence="6" type="ORF">CRP01_34920</name>
</gene>
<comment type="caution">
    <text evidence="6">The sequence shown here is derived from an EMBL/GenBank/DDBJ whole genome shotgun (WGS) entry which is preliminary data.</text>
</comment>
<evidence type="ECO:0000313" key="6">
    <source>
        <dbReference type="EMBL" id="PHN01833.1"/>
    </source>
</evidence>
<evidence type="ECO:0000256" key="3">
    <source>
        <dbReference type="ARBA" id="ARBA00023004"/>
    </source>
</evidence>
<dbReference type="GO" id="GO:0051537">
    <property type="term" value="F:2 iron, 2 sulfur cluster binding"/>
    <property type="evidence" value="ECO:0007669"/>
    <property type="project" value="UniProtKB-KW"/>
</dbReference>
<accession>A0A2D0N272</accession>
<keyword evidence="7" id="KW-1185">Reference proteome</keyword>
<sequence>MTPMHRQDFIKTCGWSCLSFLGAVPFMESCTGTKYLTGKLKGSYLEIPLDAFVLTRQKELKFRHYVVVQHKALAYPICVYRLSASEYQALLMKCTHQGTELEVYGDRLQCPAHGSEFTKYGIVQNGPAEEHLRIFPVLVELNAVKINLA</sequence>
<dbReference type="CDD" id="cd03467">
    <property type="entry name" value="Rieske"/>
    <property type="match status" value="1"/>
</dbReference>
<dbReference type="Gene3D" id="2.102.10.10">
    <property type="entry name" value="Rieske [2Fe-2S] iron-sulphur domain"/>
    <property type="match status" value="1"/>
</dbReference>
<name>A0A2D0N272_FLAN2</name>
<evidence type="ECO:0000256" key="1">
    <source>
        <dbReference type="ARBA" id="ARBA00022714"/>
    </source>
</evidence>
<dbReference type="SUPFAM" id="SSF50022">
    <property type="entry name" value="ISP domain"/>
    <property type="match status" value="1"/>
</dbReference>
<feature type="domain" description="Rieske" evidence="5">
    <location>
        <begin position="52"/>
        <end position="146"/>
    </location>
</feature>
<protein>
    <recommendedName>
        <fullName evidence="5">Rieske domain-containing protein</fullName>
    </recommendedName>
</protein>
<dbReference type="AlphaFoldDB" id="A0A2D0N272"/>
<evidence type="ECO:0000259" key="5">
    <source>
        <dbReference type="PROSITE" id="PS51296"/>
    </source>
</evidence>
<keyword evidence="4" id="KW-0411">Iron-sulfur</keyword>
<dbReference type="InterPro" id="IPR036922">
    <property type="entry name" value="Rieske_2Fe-2S_sf"/>
</dbReference>
<dbReference type="EMBL" id="PDUD01000048">
    <property type="protein sequence ID" value="PHN01833.1"/>
    <property type="molecule type" value="Genomic_DNA"/>
</dbReference>
<keyword evidence="1" id="KW-0001">2Fe-2S</keyword>
<organism evidence="6 7">
    <name type="scientific">Flavilitoribacter nigricans (strain ATCC 23147 / DSM 23189 / NBRC 102662 / NCIMB 1420 / SS-2)</name>
    <name type="common">Lewinella nigricans</name>
    <dbReference type="NCBI Taxonomy" id="1122177"/>
    <lineage>
        <taxon>Bacteria</taxon>
        <taxon>Pseudomonadati</taxon>
        <taxon>Bacteroidota</taxon>
        <taxon>Saprospiria</taxon>
        <taxon>Saprospirales</taxon>
        <taxon>Lewinellaceae</taxon>
        <taxon>Flavilitoribacter</taxon>
    </lineage>
</organism>
<dbReference type="InterPro" id="IPR017941">
    <property type="entry name" value="Rieske_2Fe-2S"/>
</dbReference>
<evidence type="ECO:0000313" key="7">
    <source>
        <dbReference type="Proteomes" id="UP000223913"/>
    </source>
</evidence>
<dbReference type="PROSITE" id="PS51296">
    <property type="entry name" value="RIESKE"/>
    <property type="match status" value="1"/>
</dbReference>